<keyword evidence="5 7" id="KW-0472">Membrane</keyword>
<protein>
    <recommendedName>
        <fullName evidence="7">Palmitoyltransferase</fullName>
        <ecNumber evidence="7">2.3.1.225</ecNumber>
    </recommendedName>
</protein>
<comment type="catalytic activity">
    <reaction evidence="7">
        <text>L-cysteinyl-[protein] + hexadecanoyl-CoA = S-hexadecanoyl-L-cysteinyl-[protein] + CoA</text>
        <dbReference type="Rhea" id="RHEA:36683"/>
        <dbReference type="Rhea" id="RHEA-COMP:10131"/>
        <dbReference type="Rhea" id="RHEA-COMP:11032"/>
        <dbReference type="ChEBI" id="CHEBI:29950"/>
        <dbReference type="ChEBI" id="CHEBI:57287"/>
        <dbReference type="ChEBI" id="CHEBI:57379"/>
        <dbReference type="ChEBI" id="CHEBI:74151"/>
        <dbReference type="EC" id="2.3.1.225"/>
    </reaction>
</comment>
<evidence type="ECO:0000256" key="2">
    <source>
        <dbReference type="ARBA" id="ARBA00022679"/>
    </source>
</evidence>
<evidence type="ECO:0000256" key="5">
    <source>
        <dbReference type="ARBA" id="ARBA00023136"/>
    </source>
</evidence>
<comment type="subcellular location">
    <subcellularLocation>
        <location evidence="1">Membrane</location>
        <topology evidence="1">Multi-pass membrane protein</topology>
    </subcellularLocation>
</comment>
<comment type="similarity">
    <text evidence="7">Belongs to the DHHC palmitoyltransferase family.</text>
</comment>
<feature type="transmembrane region" description="Helical" evidence="7">
    <location>
        <begin position="169"/>
        <end position="191"/>
    </location>
</feature>
<dbReference type="PANTHER" id="PTHR12246">
    <property type="entry name" value="PALMITOYLTRANSFERASE ZDHHC16"/>
    <property type="match status" value="1"/>
</dbReference>
<evidence type="ECO:0000313" key="10">
    <source>
        <dbReference type="Proteomes" id="UP000015354"/>
    </source>
</evidence>
<sequence length="312" mass="35715">MCMRNVHMRRPTNSCGWAGLFCSYVTCLIAAGLVAANVIPYHIFFLPLLKAACLTGNASFTYYYYCIAMMLFAEVMVYGNFLLAIFTAPGYVPHEPWSRPPVFDGKEYSDNPFEVRQLDRQNKLRYCSLCEQFKPDNAHHCTMCGRCIYRMDHHCPWINNCVGRNNTKYFLLFVSYIPLGAFHIVLTTFFSAQFQLPSINLFALEGDPVQLLQLCFSMVFSLVMGFAFCAFASNFVWMAYRGETSMSRSIAAKLGPERAAEMNRLVREEQLYEVFGADRRWWRLAFPFPPVRDHRGLPGYTVAATSALLHTV</sequence>
<dbReference type="OrthoDB" id="9909019at2759"/>
<dbReference type="GO" id="GO:0019706">
    <property type="term" value="F:protein-cysteine S-palmitoyltransferase activity"/>
    <property type="evidence" value="ECO:0007669"/>
    <property type="project" value="UniProtKB-EC"/>
</dbReference>
<dbReference type="InterPro" id="IPR039859">
    <property type="entry name" value="PFA4/ZDH16/20/ERF2-like"/>
</dbReference>
<evidence type="ECO:0000256" key="6">
    <source>
        <dbReference type="ARBA" id="ARBA00023315"/>
    </source>
</evidence>
<comment type="caution">
    <text evidence="9">The sequence shown here is derived from an EMBL/GenBank/DDBJ whole genome shotgun (WGS) entry which is preliminary data.</text>
</comment>
<reference evidence="9 10" key="1">
    <citation type="journal article" date="2013" name="PLoS ONE">
        <title>Predicting the Proteins of Angomonas deanei, Strigomonas culicis and Their Respective Endosymbionts Reveals New Aspects of the Trypanosomatidae Family.</title>
        <authorList>
            <person name="Motta M.C."/>
            <person name="Martins A.C."/>
            <person name="de Souza S.S."/>
            <person name="Catta-Preta C.M."/>
            <person name="Silva R."/>
            <person name="Klein C.C."/>
            <person name="de Almeida L.G."/>
            <person name="de Lima Cunha O."/>
            <person name="Ciapina L.P."/>
            <person name="Brocchi M."/>
            <person name="Colabardini A.C."/>
            <person name="de Araujo Lima B."/>
            <person name="Machado C.R."/>
            <person name="de Almeida Soares C.M."/>
            <person name="Probst C.M."/>
            <person name="de Menezes C.B."/>
            <person name="Thompson C.E."/>
            <person name="Bartholomeu D.C."/>
            <person name="Gradia D.F."/>
            <person name="Pavoni D.P."/>
            <person name="Grisard E.C."/>
            <person name="Fantinatti-Garboggini F."/>
            <person name="Marchini F.K."/>
            <person name="Rodrigues-Luiz G.F."/>
            <person name="Wagner G."/>
            <person name="Goldman G.H."/>
            <person name="Fietto J.L."/>
            <person name="Elias M.C."/>
            <person name="Goldman M.H."/>
            <person name="Sagot M.F."/>
            <person name="Pereira M."/>
            <person name="Stoco P.H."/>
            <person name="de Mendonca-Neto R.P."/>
            <person name="Teixeira S.M."/>
            <person name="Maciel T.E."/>
            <person name="de Oliveira Mendes T.A."/>
            <person name="Urmenyi T.P."/>
            <person name="de Souza W."/>
            <person name="Schenkman S."/>
            <person name="de Vasconcelos A.T."/>
        </authorList>
    </citation>
    <scope>NUCLEOTIDE SEQUENCE [LARGE SCALE GENOMIC DNA]</scope>
</reference>
<dbReference type="Pfam" id="PF01529">
    <property type="entry name" value="DHHC"/>
    <property type="match status" value="1"/>
</dbReference>
<dbReference type="EC" id="2.3.1.225" evidence="7"/>
<dbReference type="InterPro" id="IPR001594">
    <property type="entry name" value="Palmitoyltrfase_DHHC"/>
</dbReference>
<feature type="domain" description="Palmitoyltransferase DHHC" evidence="8">
    <location>
        <begin position="122"/>
        <end position="247"/>
    </location>
</feature>
<feature type="transmembrane region" description="Helical" evidence="7">
    <location>
        <begin position="21"/>
        <end position="42"/>
    </location>
</feature>
<comment type="domain">
    <text evidence="7">The DHHC domain is required for palmitoyltransferase activity.</text>
</comment>
<keyword evidence="10" id="KW-1185">Reference proteome</keyword>
<dbReference type="PROSITE" id="PS50216">
    <property type="entry name" value="DHHC"/>
    <property type="match status" value="1"/>
</dbReference>
<evidence type="ECO:0000256" key="1">
    <source>
        <dbReference type="ARBA" id="ARBA00004141"/>
    </source>
</evidence>
<name>S9UV16_9TRYP</name>
<keyword evidence="4 7" id="KW-1133">Transmembrane helix</keyword>
<keyword evidence="3 7" id="KW-0812">Transmembrane</keyword>
<feature type="transmembrane region" description="Helical" evidence="7">
    <location>
        <begin position="62"/>
        <end position="86"/>
    </location>
</feature>
<accession>S9UV16</accession>
<gene>
    <name evidence="9" type="ORF">STCU_02694</name>
</gene>
<evidence type="ECO:0000256" key="7">
    <source>
        <dbReference type="RuleBase" id="RU079119"/>
    </source>
</evidence>
<evidence type="ECO:0000256" key="3">
    <source>
        <dbReference type="ARBA" id="ARBA00022692"/>
    </source>
</evidence>
<keyword evidence="2 7" id="KW-0808">Transferase</keyword>
<proteinExistence type="inferred from homology"/>
<evidence type="ECO:0000313" key="9">
    <source>
        <dbReference type="EMBL" id="EPY32743.1"/>
    </source>
</evidence>
<dbReference type="Proteomes" id="UP000015354">
    <property type="component" value="Unassembled WGS sequence"/>
</dbReference>
<keyword evidence="6 7" id="KW-0012">Acyltransferase</keyword>
<evidence type="ECO:0000259" key="8">
    <source>
        <dbReference type="Pfam" id="PF01529"/>
    </source>
</evidence>
<evidence type="ECO:0000256" key="4">
    <source>
        <dbReference type="ARBA" id="ARBA00022989"/>
    </source>
</evidence>
<organism evidence="9 10">
    <name type="scientific">Strigomonas culicis</name>
    <dbReference type="NCBI Taxonomy" id="28005"/>
    <lineage>
        <taxon>Eukaryota</taxon>
        <taxon>Discoba</taxon>
        <taxon>Euglenozoa</taxon>
        <taxon>Kinetoplastea</taxon>
        <taxon>Metakinetoplastina</taxon>
        <taxon>Trypanosomatida</taxon>
        <taxon>Trypanosomatidae</taxon>
        <taxon>Strigomonadinae</taxon>
        <taxon>Strigomonas</taxon>
    </lineage>
</organism>
<dbReference type="AlphaFoldDB" id="S9UV16"/>
<dbReference type="GO" id="GO:0016020">
    <property type="term" value="C:membrane"/>
    <property type="evidence" value="ECO:0007669"/>
    <property type="project" value="UniProtKB-SubCell"/>
</dbReference>
<dbReference type="EMBL" id="ATMH01002694">
    <property type="protein sequence ID" value="EPY32743.1"/>
    <property type="molecule type" value="Genomic_DNA"/>
</dbReference>
<feature type="transmembrane region" description="Helical" evidence="7">
    <location>
        <begin position="211"/>
        <end position="240"/>
    </location>
</feature>